<reference evidence="6 7" key="1">
    <citation type="submission" date="2016-10" db="EMBL/GenBank/DDBJ databases">
        <authorList>
            <person name="de Groot N.N."/>
        </authorList>
    </citation>
    <scope>NUCLEOTIDE SEQUENCE [LARGE SCALE GENOMIC DNA]</scope>
    <source>
        <strain evidence="6 7">CGMCC 1.6291</strain>
    </source>
</reference>
<keyword evidence="3" id="KW-0238">DNA-binding</keyword>
<evidence type="ECO:0000313" key="6">
    <source>
        <dbReference type="EMBL" id="SEP00799.1"/>
    </source>
</evidence>
<evidence type="ECO:0000259" key="5">
    <source>
        <dbReference type="PROSITE" id="PS51898"/>
    </source>
</evidence>
<evidence type="ECO:0000256" key="3">
    <source>
        <dbReference type="ARBA" id="ARBA00023125"/>
    </source>
</evidence>
<evidence type="ECO:0000256" key="1">
    <source>
        <dbReference type="ARBA" id="ARBA00008857"/>
    </source>
</evidence>
<dbReference type="Pfam" id="PF00589">
    <property type="entry name" value="Phage_integrase"/>
    <property type="match status" value="1"/>
</dbReference>
<proteinExistence type="inferred from homology"/>
<dbReference type="GO" id="GO:0015074">
    <property type="term" value="P:DNA integration"/>
    <property type="evidence" value="ECO:0007669"/>
    <property type="project" value="UniProtKB-KW"/>
</dbReference>
<dbReference type="GO" id="GO:0006310">
    <property type="term" value="P:DNA recombination"/>
    <property type="evidence" value="ECO:0007669"/>
    <property type="project" value="UniProtKB-KW"/>
</dbReference>
<dbReference type="PANTHER" id="PTHR30629:SF2">
    <property type="entry name" value="PROPHAGE INTEGRASE INTS-RELATED"/>
    <property type="match status" value="1"/>
</dbReference>
<accession>A0A1H8UC47</accession>
<dbReference type="SUPFAM" id="SSF56349">
    <property type="entry name" value="DNA breaking-rejoining enzymes"/>
    <property type="match status" value="1"/>
</dbReference>
<dbReference type="RefSeq" id="WP_091644807.1">
    <property type="nucleotide sequence ID" value="NZ_FOEG01000006.1"/>
</dbReference>
<gene>
    <name evidence="6" type="ORF">SAMN04488052_10688</name>
</gene>
<evidence type="ECO:0000256" key="4">
    <source>
        <dbReference type="ARBA" id="ARBA00023172"/>
    </source>
</evidence>
<organism evidence="6 7">
    <name type="scientific">Aquisalimonas asiatica</name>
    <dbReference type="NCBI Taxonomy" id="406100"/>
    <lineage>
        <taxon>Bacteria</taxon>
        <taxon>Pseudomonadati</taxon>
        <taxon>Pseudomonadota</taxon>
        <taxon>Gammaproteobacteria</taxon>
        <taxon>Chromatiales</taxon>
        <taxon>Ectothiorhodospiraceae</taxon>
        <taxon>Aquisalimonas</taxon>
    </lineage>
</organism>
<protein>
    <submittedName>
        <fullName evidence="6">Site-specific recombinase XerD</fullName>
    </submittedName>
</protein>
<dbReference type="Gene3D" id="1.10.443.10">
    <property type="entry name" value="Intergrase catalytic core"/>
    <property type="match status" value="1"/>
</dbReference>
<feature type="domain" description="Tyr recombinase" evidence="5">
    <location>
        <begin position="234"/>
        <end position="427"/>
    </location>
</feature>
<evidence type="ECO:0000256" key="2">
    <source>
        <dbReference type="ARBA" id="ARBA00022908"/>
    </source>
</evidence>
<sequence length="457" mass="50318">MATARQKGHSTSTRTQRRSLRINATNVKRHVRPTGGAAITLWDTDLGGFGVVLGKTRCSYKVFRQVRGGRQFTRTLGGVDEIGAEEARAEAERLIALCKAGTDPGASPDQGGRLTLGGLFNEYLAKRNRLKESTRQSYRRCFDKHFSRLRDIDVREITRGTVLDWRDAIIGNVREEKGLPRTPSGPHDTTGLTTGDFAVTILRAMFALAIEYQLADLSENPAKLPKGARHKPKPRTRTLADDELPLFHEALQAEPSLVFRHFLTLLLLTGCRAQELAALPWSDVNTTGRTADGIPPHAIRLRAERTKSGRERFVPLSDWMLEELLALRALRGGGVHSGAAWVFPSVHESKHGHIHDGLSHVHAAADRAGIPRVSQHDLRRTYTSVAARLNLPYAALVALTGHAPDSRDVTLVHYIHLGVDDLRAPQQAITDELKRLCGLERPAADNVTTITTGVTHA</sequence>
<dbReference type="InterPro" id="IPR038488">
    <property type="entry name" value="Integrase_DNA-bd_sf"/>
</dbReference>
<keyword evidence="7" id="KW-1185">Reference proteome</keyword>
<dbReference type="Gene3D" id="3.30.160.390">
    <property type="entry name" value="Integrase, DNA-binding domain"/>
    <property type="match status" value="1"/>
</dbReference>
<dbReference type="GO" id="GO:0003677">
    <property type="term" value="F:DNA binding"/>
    <property type="evidence" value="ECO:0007669"/>
    <property type="project" value="UniProtKB-KW"/>
</dbReference>
<dbReference type="OrthoDB" id="9795573at2"/>
<dbReference type="AlphaFoldDB" id="A0A1H8UC47"/>
<dbReference type="PROSITE" id="PS51898">
    <property type="entry name" value="TYR_RECOMBINASE"/>
    <property type="match status" value="1"/>
</dbReference>
<dbReference type="InterPro" id="IPR050808">
    <property type="entry name" value="Phage_Integrase"/>
</dbReference>
<dbReference type="InterPro" id="IPR010998">
    <property type="entry name" value="Integrase_recombinase_N"/>
</dbReference>
<dbReference type="InterPro" id="IPR013762">
    <property type="entry name" value="Integrase-like_cat_sf"/>
</dbReference>
<dbReference type="Gene3D" id="1.10.150.130">
    <property type="match status" value="1"/>
</dbReference>
<dbReference type="EMBL" id="FOEG01000006">
    <property type="protein sequence ID" value="SEP00799.1"/>
    <property type="molecule type" value="Genomic_DNA"/>
</dbReference>
<dbReference type="STRING" id="406100.SAMN04488052_10688"/>
<keyword evidence="4" id="KW-0233">DNA recombination</keyword>
<dbReference type="InterPro" id="IPR011010">
    <property type="entry name" value="DNA_brk_join_enz"/>
</dbReference>
<dbReference type="PANTHER" id="PTHR30629">
    <property type="entry name" value="PROPHAGE INTEGRASE"/>
    <property type="match status" value="1"/>
</dbReference>
<evidence type="ECO:0000313" key="7">
    <source>
        <dbReference type="Proteomes" id="UP000199657"/>
    </source>
</evidence>
<keyword evidence="2" id="KW-0229">DNA integration</keyword>
<dbReference type="InterPro" id="IPR002104">
    <property type="entry name" value="Integrase_catalytic"/>
</dbReference>
<dbReference type="Proteomes" id="UP000199657">
    <property type="component" value="Unassembled WGS sequence"/>
</dbReference>
<name>A0A1H8UC47_9GAMM</name>
<comment type="similarity">
    <text evidence="1">Belongs to the 'phage' integrase family.</text>
</comment>